<keyword evidence="2" id="KW-0479">Metal-binding</keyword>
<comment type="similarity">
    <text evidence="6">Belongs to the BsaP family.</text>
</comment>
<gene>
    <name evidence="9" type="ORF">ABCQ75_10345</name>
</gene>
<dbReference type="RefSeq" id="WP_345885288.1">
    <property type="nucleotide sequence ID" value="NZ_JBDFRB010000008.1"/>
</dbReference>
<name>A0ABU9X1L4_9MICC</name>
<comment type="cofactor">
    <cofactor evidence="1">
        <name>iron-sulfur cluster</name>
        <dbReference type="ChEBI" id="CHEBI:30408"/>
    </cofactor>
</comment>
<evidence type="ECO:0000256" key="1">
    <source>
        <dbReference type="ARBA" id="ARBA00001915"/>
    </source>
</evidence>
<accession>A0ABU9X1L4</accession>
<dbReference type="InterPro" id="IPR058605">
    <property type="entry name" value="BsaP_C"/>
</dbReference>
<proteinExistence type="inferred from homology"/>
<dbReference type="Proteomes" id="UP001422074">
    <property type="component" value="Unassembled WGS sequence"/>
</dbReference>
<feature type="domain" description="Biotin synthase auxiliary protein C-terminal" evidence="8">
    <location>
        <begin position="69"/>
        <end position="87"/>
    </location>
</feature>
<evidence type="ECO:0000256" key="5">
    <source>
        <dbReference type="ARBA" id="ARBA00093761"/>
    </source>
</evidence>
<evidence type="ECO:0000313" key="10">
    <source>
        <dbReference type="Proteomes" id="UP001422074"/>
    </source>
</evidence>
<protein>
    <recommendedName>
        <fullName evidence="7">Biotin synthase auxiliary protein</fullName>
    </recommendedName>
</protein>
<evidence type="ECO:0000313" key="9">
    <source>
        <dbReference type="EMBL" id="MEN2744932.1"/>
    </source>
</evidence>
<keyword evidence="10" id="KW-1185">Reference proteome</keyword>
<evidence type="ECO:0000256" key="6">
    <source>
        <dbReference type="ARBA" id="ARBA00093780"/>
    </source>
</evidence>
<dbReference type="EMBL" id="JBDFRB010000008">
    <property type="protein sequence ID" value="MEN2744932.1"/>
    <property type="molecule type" value="Genomic_DNA"/>
</dbReference>
<sequence length="90" mass="9116">MRSGLPLAHDAAASFCGQCGGVLAGGVLAGGAGATGEAEAHGGAEAHGECRRRALLEPPRFCADCGRRMKVQITPAGWSAECSRHGTRGR</sequence>
<keyword evidence="4" id="KW-0408">Iron</keyword>
<evidence type="ECO:0000259" key="8">
    <source>
        <dbReference type="Pfam" id="PF26519"/>
    </source>
</evidence>
<organism evidence="9 10">
    <name type="scientific">Sinomonas halotolerans</name>
    <dbReference type="NCBI Taxonomy" id="1644133"/>
    <lineage>
        <taxon>Bacteria</taxon>
        <taxon>Bacillati</taxon>
        <taxon>Actinomycetota</taxon>
        <taxon>Actinomycetes</taxon>
        <taxon>Micrococcales</taxon>
        <taxon>Micrococcaceae</taxon>
        <taxon>Sinomonas</taxon>
    </lineage>
</organism>
<evidence type="ECO:0000256" key="2">
    <source>
        <dbReference type="ARBA" id="ARBA00022723"/>
    </source>
</evidence>
<evidence type="ECO:0000256" key="3">
    <source>
        <dbReference type="ARBA" id="ARBA00022756"/>
    </source>
</evidence>
<comment type="function">
    <text evidence="5">Required for the activity of the biotin synthase BioB.</text>
</comment>
<evidence type="ECO:0000256" key="4">
    <source>
        <dbReference type="ARBA" id="ARBA00023004"/>
    </source>
</evidence>
<reference evidence="9 10" key="1">
    <citation type="submission" date="2024-05" db="EMBL/GenBank/DDBJ databases">
        <title>Sinomonas sp. nov., isolated from a waste landfill.</title>
        <authorList>
            <person name="Zhao Y."/>
        </authorList>
    </citation>
    <scope>NUCLEOTIDE SEQUENCE [LARGE SCALE GENOMIC DNA]</scope>
    <source>
        <strain evidence="9 10">CCTCC AB2014300</strain>
    </source>
</reference>
<keyword evidence="3" id="KW-0093">Biotin biosynthesis</keyword>
<dbReference type="Pfam" id="PF26519">
    <property type="entry name" value="BsaP"/>
    <property type="match status" value="1"/>
</dbReference>
<comment type="caution">
    <text evidence="9">The sequence shown here is derived from an EMBL/GenBank/DDBJ whole genome shotgun (WGS) entry which is preliminary data.</text>
</comment>
<evidence type="ECO:0000256" key="7">
    <source>
        <dbReference type="ARBA" id="ARBA00093796"/>
    </source>
</evidence>